<dbReference type="Proteomes" id="UP000663864">
    <property type="component" value="Unassembled WGS sequence"/>
</dbReference>
<dbReference type="EMBL" id="CAJNOO010000310">
    <property type="protein sequence ID" value="CAF0900080.1"/>
    <property type="molecule type" value="Genomic_DNA"/>
</dbReference>
<dbReference type="EMBL" id="CAJOBE010000215">
    <property type="protein sequence ID" value="CAF3597889.1"/>
    <property type="molecule type" value="Genomic_DNA"/>
</dbReference>
<gene>
    <name evidence="6" type="ORF">FNK824_LOCUS3263</name>
    <name evidence="7" type="ORF">JBS370_LOCUS9160</name>
    <name evidence="5" type="ORF">OTI717_LOCUS5383</name>
    <name evidence="3" type="ORF">RFH988_LOCUS8937</name>
    <name evidence="4" type="ORF">SEV965_LOCUS7624</name>
    <name evidence="2" type="ORF">ZHD862_LOCUS4836</name>
</gene>
<accession>A0A818LYT3</accession>
<dbReference type="EMBL" id="CAJNOT010000121">
    <property type="protein sequence ID" value="CAF0850244.1"/>
    <property type="molecule type" value="Genomic_DNA"/>
</dbReference>
<evidence type="ECO:0000313" key="5">
    <source>
        <dbReference type="EMBL" id="CAF3572512.1"/>
    </source>
</evidence>
<reference evidence="5" key="1">
    <citation type="submission" date="2021-02" db="EMBL/GenBank/DDBJ databases">
        <authorList>
            <person name="Nowell W R."/>
        </authorList>
    </citation>
    <scope>NUCLEOTIDE SEQUENCE</scope>
</reference>
<evidence type="ECO:0000313" key="7">
    <source>
        <dbReference type="EMBL" id="CAF3695695.1"/>
    </source>
</evidence>
<dbReference type="EMBL" id="CAJNOU010000269">
    <property type="protein sequence ID" value="CAF0939383.1"/>
    <property type="molecule type" value="Genomic_DNA"/>
</dbReference>
<dbReference type="Proteomes" id="UP000663823">
    <property type="component" value="Unassembled WGS sequence"/>
</dbReference>
<dbReference type="Proteomes" id="UP000663882">
    <property type="component" value="Unassembled WGS sequence"/>
</dbReference>
<dbReference type="EMBL" id="CAJOAX010000348">
    <property type="protein sequence ID" value="CAF3572512.1"/>
    <property type="molecule type" value="Genomic_DNA"/>
</dbReference>
<evidence type="ECO:0000313" key="4">
    <source>
        <dbReference type="EMBL" id="CAF0939383.1"/>
    </source>
</evidence>
<evidence type="ECO:0000313" key="2">
    <source>
        <dbReference type="EMBL" id="CAF0850244.1"/>
    </source>
</evidence>
<comment type="caution">
    <text evidence="5">The sequence shown here is derived from an EMBL/GenBank/DDBJ whole genome shotgun (WGS) entry which is preliminary data.</text>
</comment>
<organism evidence="5 8">
    <name type="scientific">Rotaria sordida</name>
    <dbReference type="NCBI Taxonomy" id="392033"/>
    <lineage>
        <taxon>Eukaryota</taxon>
        <taxon>Metazoa</taxon>
        <taxon>Spiralia</taxon>
        <taxon>Gnathifera</taxon>
        <taxon>Rotifera</taxon>
        <taxon>Eurotatoria</taxon>
        <taxon>Bdelloidea</taxon>
        <taxon>Philodinida</taxon>
        <taxon>Philodinidae</taxon>
        <taxon>Rotaria</taxon>
    </lineage>
</organism>
<dbReference type="EMBL" id="CAJOBD010000609">
    <property type="protein sequence ID" value="CAF3695695.1"/>
    <property type="molecule type" value="Genomic_DNA"/>
</dbReference>
<evidence type="ECO:0000313" key="3">
    <source>
        <dbReference type="EMBL" id="CAF0900080.1"/>
    </source>
</evidence>
<sequence length="140" mass="15798">MKLENIDVSKLQLTDLPKFDKCPCELCDDGCFDRAGYEHHPECRRKTVQRTKLPLALRCPLSHYQATFQAATNVSGRPADHRRQPCPPVPDNEIPISFKNVPMSGLSSQRDHYQPPPLSSIKNTSTTHTKPACLFIEILT</sequence>
<proteinExistence type="predicted"/>
<evidence type="ECO:0000313" key="8">
    <source>
        <dbReference type="Proteomes" id="UP000663823"/>
    </source>
</evidence>
<evidence type="ECO:0000256" key="1">
    <source>
        <dbReference type="SAM" id="MobiDB-lite"/>
    </source>
</evidence>
<dbReference type="AlphaFoldDB" id="A0A818LYT3"/>
<evidence type="ECO:0000313" key="6">
    <source>
        <dbReference type="EMBL" id="CAF3597889.1"/>
    </source>
</evidence>
<dbReference type="Proteomes" id="UP000663836">
    <property type="component" value="Unassembled WGS sequence"/>
</dbReference>
<name>A0A818LYT3_9BILA</name>
<protein>
    <submittedName>
        <fullName evidence="5">Uncharacterized protein</fullName>
    </submittedName>
</protein>
<dbReference type="Proteomes" id="UP000663874">
    <property type="component" value="Unassembled WGS sequence"/>
</dbReference>
<feature type="region of interest" description="Disordered" evidence="1">
    <location>
        <begin position="105"/>
        <end position="125"/>
    </location>
</feature>
<dbReference type="Proteomes" id="UP000663889">
    <property type="component" value="Unassembled WGS sequence"/>
</dbReference>